<dbReference type="GO" id="GO:0050667">
    <property type="term" value="P:homocysteine metabolic process"/>
    <property type="evidence" value="ECO:0007669"/>
    <property type="project" value="TreeGrafter"/>
</dbReference>
<dbReference type="GO" id="GO:0046653">
    <property type="term" value="P:tetrahydrofolate metabolic process"/>
    <property type="evidence" value="ECO:0007669"/>
    <property type="project" value="TreeGrafter"/>
</dbReference>
<dbReference type="Gene3D" id="3.20.20.20">
    <property type="entry name" value="Dihydropteroate synthase-like"/>
    <property type="match status" value="1"/>
</dbReference>
<dbReference type="Pfam" id="PF02574">
    <property type="entry name" value="S-methyl_trans"/>
    <property type="match status" value="1"/>
</dbReference>
<dbReference type="Proteomes" id="UP000261360">
    <property type="component" value="Unplaced"/>
</dbReference>
<evidence type="ECO:0000256" key="6">
    <source>
        <dbReference type="ARBA" id="ARBA00022603"/>
    </source>
</evidence>
<dbReference type="PIRSF" id="PIRSF000381">
    <property type="entry name" value="MetH"/>
    <property type="match status" value="1"/>
</dbReference>
<feature type="binding site" evidence="21">
    <location>
        <position position="848"/>
    </location>
    <ligand>
        <name>methylcob(III)alamin</name>
        <dbReference type="ChEBI" id="CHEBI:28115"/>
    </ligand>
</feature>
<dbReference type="InterPro" id="IPR036594">
    <property type="entry name" value="Meth_synthase_dom"/>
</dbReference>
<evidence type="ECO:0000256" key="16">
    <source>
        <dbReference type="ARBA" id="ARBA00052545"/>
    </source>
</evidence>
<dbReference type="InterPro" id="IPR003759">
    <property type="entry name" value="Cbl-bd_cap"/>
</dbReference>
<dbReference type="GO" id="GO:0005829">
    <property type="term" value="C:cytosol"/>
    <property type="evidence" value="ECO:0007669"/>
    <property type="project" value="TreeGrafter"/>
</dbReference>
<keyword evidence="29" id="KW-1185">Reference proteome</keyword>
<evidence type="ECO:0000313" key="28">
    <source>
        <dbReference type="Ensembl" id="ENSSLDP00000019340.1"/>
    </source>
</evidence>
<dbReference type="PANTHER" id="PTHR45833:SF1">
    <property type="entry name" value="METHIONINE SYNTHASE"/>
    <property type="match status" value="1"/>
</dbReference>
<dbReference type="InterPro" id="IPR050554">
    <property type="entry name" value="Met_Synthase/Corrinoid"/>
</dbReference>
<dbReference type="Ensembl" id="ENSSLDT00000019988.1">
    <property type="protein sequence ID" value="ENSSLDP00000019340.1"/>
    <property type="gene ID" value="ENSSLDG00000015057.1"/>
</dbReference>
<evidence type="ECO:0000256" key="15">
    <source>
        <dbReference type="ARBA" id="ARBA00023285"/>
    </source>
</evidence>
<dbReference type="CDD" id="cd00740">
    <property type="entry name" value="MeTr"/>
    <property type="match status" value="1"/>
</dbReference>
<dbReference type="InterPro" id="IPR011822">
    <property type="entry name" value="MetH"/>
</dbReference>
<evidence type="ECO:0000259" key="25">
    <source>
        <dbReference type="PROSITE" id="PS50974"/>
    </source>
</evidence>
<keyword evidence="10 19" id="KW-0949">S-adenosyl-L-methionine</keyword>
<comment type="domain">
    <text evidence="19">Modular enzyme with four functionally distinct domains. The isolated Hcy-binding domain catalyzes methyl transfer from free methylcobalamin to homocysteine. The Hcy-binding domain in association with the pterin-binding domain catalyzes the methylation of cob(I)alamin by methyltetrahydrofolate and the methylation of homocysteine. The B12-binding domain binds the cofactor. The AdoMet activation domain binds S-adenosyl-L-methionine. Under aerobic conditions cob(I)alamin can be converted to inactive cob(II)alamin. Reductive methylation by S-adenosyl-L-methionine and flavodoxin regenerates methylcobalamin.</text>
</comment>
<dbReference type="NCBIfam" id="NF007024">
    <property type="entry name" value="PRK09490.1"/>
    <property type="match status" value="1"/>
</dbReference>
<evidence type="ECO:0000256" key="8">
    <source>
        <dbReference type="ARBA" id="ARBA00022628"/>
    </source>
</evidence>
<dbReference type="Pfam" id="PF02965">
    <property type="entry name" value="Met_synt_B12"/>
    <property type="match status" value="1"/>
</dbReference>
<dbReference type="Gene3D" id="3.10.196.10">
    <property type="entry name" value="Vitamin B12-dependent methionine synthase, activation domain"/>
    <property type="match status" value="1"/>
</dbReference>
<feature type="binding site" evidence="20 22">
    <location>
        <position position="286"/>
    </location>
    <ligand>
        <name>Zn(2+)</name>
        <dbReference type="ChEBI" id="CHEBI:29105"/>
    </ligand>
</feature>
<feature type="binding site" evidence="21">
    <location>
        <position position="671"/>
    </location>
    <ligand>
        <name>methylcob(III)alamin</name>
        <dbReference type="ChEBI" id="CHEBI:28115"/>
    </ligand>
</feature>
<dbReference type="InterPro" id="IPR003726">
    <property type="entry name" value="HCY_dom"/>
</dbReference>
<sequence>RIMVLDGGMGTMIQQHKLEEEHFRGDEFKEHPLSLKGNNDLLSITQPDIIYKIHKEYLQAGADIIETNTFSSTSIAQADYGLEHMAYRLNRVSAELARRAADEITKQTGCKRYVAGAVGPTNKTLSVSPSVERPDFRNIKFDELVEAYTEQVRGLLDGGADILLVETIFDTANAKVGLVELIFKYFFWTIVDRSGRTLSGQTGEAFVVSVSHAKPLCIGLNCALGATEMRPFIEAIGKSTTAFIICYPNAGLPNTFGDYDETPEVTASSLKEFARDGLVNIVGGCCGTTPGHIRAIHEAVRNCKPRAPAADIYQDYLLLSGLEPFRIGPYTNFVNIGERCNVAGSRKFAKLIMAGNYEEALSIAKAQVEMGAQVLDLNMDEGMLEGPTAMARFCKLIASEPDIARVPLCIDSSNFSVIEAGLKCCQGKCIVNSISLKEGEEEFLLRAATVKRYGAAVVVMAFDEEGQATDTDRKVEICSRAYELLVSKVGFDPNDIIFDPNILTIGTGMEEHNNYAVNFIRATKLIKETLPKARVSGGLSNLSFSFRGMEVIREAMHGAFLYHAIKDGMDMGIVNAGNLPVYDDINKELLLLCENIIWNRDTGATEKLLAYAQNNVKGGKKVVQTDEWREENVEERLEYALIKGIEKYVVEDVEECRSQVDRYTRPLHIIEGPLMNGMKVVGDLFGAGKMFLPQVIKSARVMKKAVGYLIPFMEKEREEMMASSGSTEELDPYQGTIVLATVKGDVHDIGKNIVGVVLGCNNFRVIDLGVMVPCDRILREAITRKADIIGLSGLITPSLDEMIYVAKEMERLGMTTPLLIGGATTSKTHTAVKIAPRYSCPVIHVLDASRSVVVCSQLLDETMREEYFEDLKEEYEEIRQDHYDSLKDRRYLSLSQAREKALHIDWLSLPRPVRPQFLGTRVFEQYDLNSLVDFIDWKPFFDVWQLRGKYPNRGYPKIFKDKTVGLEARRVFDDAQRLLNQMIDTGSLKGHGLVGFWHAQSDGDDINVYENDVTVRRDTKPIATFHGLRQQVEKDSSSSEPYLCVSDFVAPVDSSVADYIGVFAVGVFGAEELSQQFQAQGDDFSSIMVKALADRLAEAFAEELHARVRKELWGYCADETLQASDLHRVRYQGIRPAAGYPSQPDHTEKTTMWSLGGIHDKTGIGLTESLAMTPAASVSGLYFSNPQASYFAVGKITKEQVEDYARRKNISVEEVERWLAPVLGYDSEA</sequence>
<feature type="domain" description="B12-binding N-terminal" evidence="27">
    <location>
        <begin position="624"/>
        <end position="721"/>
    </location>
</feature>
<keyword evidence="9 19" id="KW-0808">Transferase</keyword>
<feature type="domain" description="B12-binding" evidence="26">
    <location>
        <begin position="734"/>
        <end position="869"/>
    </location>
</feature>
<dbReference type="GO" id="GO:0008705">
    <property type="term" value="F:methionine synthase activity"/>
    <property type="evidence" value="ECO:0007669"/>
    <property type="project" value="UniProtKB-UniRule"/>
</dbReference>
<dbReference type="GeneTree" id="ENSGT00420000029824"/>
<dbReference type="FunFam" id="1.10.1240.10:FF:000001">
    <property type="entry name" value="Methionine synthase"/>
    <property type="match status" value="1"/>
</dbReference>
<dbReference type="GO" id="GO:0031419">
    <property type="term" value="F:cobalamin binding"/>
    <property type="evidence" value="ECO:0007669"/>
    <property type="project" value="UniProtKB-UniRule"/>
</dbReference>
<keyword evidence="14 19" id="KW-0486">Methionine biosynthesis</keyword>
<dbReference type="Gene3D" id="3.40.50.280">
    <property type="entry name" value="Cobalamin-binding domain"/>
    <property type="match status" value="1"/>
</dbReference>
<evidence type="ECO:0000256" key="20">
    <source>
        <dbReference type="PIRSR" id="PIRSR000381-1"/>
    </source>
</evidence>
<dbReference type="SUPFAM" id="SSF47644">
    <property type="entry name" value="Methionine synthase domain"/>
    <property type="match status" value="1"/>
</dbReference>
<evidence type="ECO:0000256" key="1">
    <source>
        <dbReference type="ARBA" id="ARBA00001947"/>
    </source>
</evidence>
<feature type="domain" description="Hcy-binding" evidence="23">
    <location>
        <begin position="1"/>
        <end position="300"/>
    </location>
</feature>
<dbReference type="InterPro" id="IPR006158">
    <property type="entry name" value="Cobalamin-bd"/>
</dbReference>
<organism evidence="28 29">
    <name type="scientific">Seriola lalandi dorsalis</name>
    <dbReference type="NCBI Taxonomy" id="1841481"/>
    <lineage>
        <taxon>Eukaryota</taxon>
        <taxon>Metazoa</taxon>
        <taxon>Chordata</taxon>
        <taxon>Craniata</taxon>
        <taxon>Vertebrata</taxon>
        <taxon>Euteleostomi</taxon>
        <taxon>Actinopterygii</taxon>
        <taxon>Neopterygii</taxon>
        <taxon>Teleostei</taxon>
        <taxon>Neoteleostei</taxon>
        <taxon>Acanthomorphata</taxon>
        <taxon>Carangaria</taxon>
        <taxon>Carangiformes</taxon>
        <taxon>Carangidae</taxon>
        <taxon>Seriola</taxon>
    </lineage>
</organism>
<comment type="function">
    <text evidence="17 19">Catalyzes the transfer of a methyl group from methylcob(III)alamin (MeCbl) to homocysteine, yielding enzyme-bound cob(I)alamin and methionine in the cytosol. MeCbl is an active form of cobalamin (vitamin B12) used as a cofactor for methionine biosynthesis. Cob(I)alamin form is regenerated to MeCbl by a transfer of a methyl group from 5-methyltetrahydrofolate. The processing of cobalamin in the cytosol occurs in a multiprotein complex composed of at least MMACHC, MMADHC, MTRR (methionine synthase reductase) and MTR which may contribute to shuttle safely and efficiently cobalamin towards MTR in order to produce methionine.</text>
</comment>
<dbReference type="PROSITE" id="PS50972">
    <property type="entry name" value="PTERIN_BINDING"/>
    <property type="match status" value="1"/>
</dbReference>
<evidence type="ECO:0000259" key="27">
    <source>
        <dbReference type="PROSITE" id="PS51337"/>
    </source>
</evidence>
<evidence type="ECO:0000256" key="3">
    <source>
        <dbReference type="ARBA" id="ARBA00005178"/>
    </source>
</evidence>
<comment type="cofactor">
    <cofactor evidence="1 19 22">
        <name>Zn(2+)</name>
        <dbReference type="ChEBI" id="CHEBI:29105"/>
    </cofactor>
</comment>
<evidence type="ECO:0000256" key="4">
    <source>
        <dbReference type="ARBA" id="ARBA00010398"/>
    </source>
</evidence>
<evidence type="ECO:0000256" key="17">
    <source>
        <dbReference type="ARBA" id="ARBA00059908"/>
    </source>
</evidence>
<comment type="pathway">
    <text evidence="3 19">Amino-acid biosynthesis; L-methionine biosynthesis via de novo pathway; L-methionine from L-homocysteine (MetH route): step 1/1.</text>
</comment>
<evidence type="ECO:0000256" key="10">
    <source>
        <dbReference type="ARBA" id="ARBA00022691"/>
    </source>
</evidence>
<dbReference type="Pfam" id="PF00809">
    <property type="entry name" value="Pterin_bind"/>
    <property type="match status" value="1"/>
</dbReference>
<name>A0A3B4XUL5_SERLL</name>
<protein>
    <recommendedName>
        <fullName evidence="5 19">Methionine synthase</fullName>
        <ecNumber evidence="5 19">2.1.1.13</ecNumber>
    </recommendedName>
    <alternativeName>
        <fullName evidence="19">5-methyltetrahydrofolate--homocysteine methyltransferase</fullName>
    </alternativeName>
</protein>
<dbReference type="InterPro" id="IPR000489">
    <property type="entry name" value="Pterin-binding_dom"/>
</dbReference>
<dbReference type="InterPro" id="IPR037010">
    <property type="entry name" value="VitB12-dep_Met_synth_activ_sf"/>
</dbReference>
<accession>A0A3B4XUL5</accession>
<dbReference type="PROSITE" id="PS50970">
    <property type="entry name" value="HCY"/>
    <property type="match status" value="1"/>
</dbReference>
<dbReference type="SUPFAM" id="SSF56507">
    <property type="entry name" value="Methionine synthase activation domain-like"/>
    <property type="match status" value="1"/>
</dbReference>
<dbReference type="SUPFAM" id="SSF51717">
    <property type="entry name" value="Dihydropteroate synthetase-like"/>
    <property type="match status" value="1"/>
</dbReference>
<evidence type="ECO:0000256" key="18">
    <source>
        <dbReference type="ARBA" id="ARBA00064177"/>
    </source>
</evidence>
<evidence type="ECO:0000256" key="2">
    <source>
        <dbReference type="ARBA" id="ARBA00001956"/>
    </source>
</evidence>
<comment type="catalytic activity">
    <reaction evidence="16">
        <text>(6S)-5-methyl-5,6,7,8-tetrahydrofolate + L-homocysteine = (6S)-5,6,7,8-tetrahydrofolate + L-methionine</text>
        <dbReference type="Rhea" id="RHEA:11172"/>
        <dbReference type="ChEBI" id="CHEBI:18608"/>
        <dbReference type="ChEBI" id="CHEBI:57453"/>
        <dbReference type="ChEBI" id="CHEBI:57844"/>
        <dbReference type="ChEBI" id="CHEBI:58199"/>
        <dbReference type="EC" id="2.1.1.13"/>
    </reaction>
    <physiologicalReaction direction="left-to-right" evidence="16">
        <dbReference type="Rhea" id="RHEA:11173"/>
    </physiologicalReaction>
</comment>
<keyword evidence="6 19" id="KW-0489">Methyltransferase</keyword>
<dbReference type="InterPro" id="IPR004223">
    <property type="entry name" value="VitB12-dep_Met_synth_activ_dom"/>
</dbReference>
<keyword evidence="13 19" id="KW-0862">Zinc</keyword>
<feature type="binding site" evidence="20 22">
    <location>
        <position position="222"/>
    </location>
    <ligand>
        <name>Zn(2+)</name>
        <dbReference type="ChEBI" id="CHEBI:29105"/>
    </ligand>
</feature>
<feature type="domain" description="AdoMet activation" evidence="25">
    <location>
        <begin position="885"/>
        <end position="1228"/>
    </location>
</feature>
<evidence type="ECO:0000256" key="5">
    <source>
        <dbReference type="ARBA" id="ARBA00012032"/>
    </source>
</evidence>
<comment type="subunit">
    <text evidence="18">Monomer. Dimer. Forms a multiprotein complex with MMACHC, MMADHC and MTRR.</text>
</comment>
<reference evidence="28" key="2">
    <citation type="submission" date="2025-09" db="UniProtKB">
        <authorList>
            <consortium name="Ensembl"/>
        </authorList>
    </citation>
    <scope>IDENTIFICATION</scope>
</reference>
<feature type="binding site" evidence="21">
    <location>
        <begin position="744"/>
        <end position="748"/>
    </location>
    <ligand>
        <name>methylcob(III)alamin</name>
        <dbReference type="ChEBI" id="CHEBI:28115"/>
    </ligand>
</feature>
<dbReference type="AlphaFoldDB" id="A0A3B4XUL5"/>
<evidence type="ECO:0000256" key="13">
    <source>
        <dbReference type="ARBA" id="ARBA00022833"/>
    </source>
</evidence>
<evidence type="ECO:0000256" key="19">
    <source>
        <dbReference type="PIRNR" id="PIRNR000381"/>
    </source>
</evidence>
<dbReference type="Gene3D" id="1.10.288.10">
    <property type="entry name" value="Cobalamin-dependent Methionine Synthase, domain 2"/>
    <property type="match status" value="1"/>
</dbReference>
<evidence type="ECO:0000256" key="22">
    <source>
        <dbReference type="PROSITE-ProRule" id="PRU00333"/>
    </source>
</evidence>
<comment type="similarity">
    <text evidence="4">Belongs to the vitamin-B12 dependent methionine synthase family.</text>
</comment>
<dbReference type="CDD" id="cd02069">
    <property type="entry name" value="methionine_synthase_B12_BD"/>
    <property type="match status" value="1"/>
</dbReference>
<dbReference type="GO" id="GO:0008270">
    <property type="term" value="F:zinc ion binding"/>
    <property type="evidence" value="ECO:0007669"/>
    <property type="project" value="UniProtKB-UniRule"/>
</dbReference>
<dbReference type="PROSITE" id="PS50974">
    <property type="entry name" value="ADOMET_ACTIVATION"/>
    <property type="match status" value="1"/>
</dbReference>
<evidence type="ECO:0000256" key="11">
    <source>
        <dbReference type="ARBA" id="ARBA00022723"/>
    </source>
</evidence>
<feature type="binding site" evidence="21">
    <location>
        <position position="936"/>
    </location>
    <ligand>
        <name>S-adenosyl-L-methionine</name>
        <dbReference type="ChEBI" id="CHEBI:59789"/>
    </ligand>
</feature>
<dbReference type="PROSITE" id="PS51337">
    <property type="entry name" value="B12_BINDING_NTER"/>
    <property type="match status" value="1"/>
</dbReference>
<dbReference type="InterPro" id="IPR036724">
    <property type="entry name" value="Cobalamin-bd_sf"/>
</dbReference>
<comment type="subcellular location">
    <subcellularLocation>
        <location evidence="19">Cytoplasm</location>
    </subcellularLocation>
</comment>
<evidence type="ECO:0000259" key="24">
    <source>
        <dbReference type="PROSITE" id="PS50972"/>
    </source>
</evidence>
<dbReference type="EC" id="2.1.1.13" evidence="5 19"/>
<keyword evidence="11 19" id="KW-0479">Metal-binding</keyword>
<keyword evidence="7 19" id="KW-0028">Amino-acid biosynthesis</keyword>
<comment type="cofactor">
    <cofactor evidence="2 19 20">
        <name>methylcob(III)alamin</name>
        <dbReference type="ChEBI" id="CHEBI:28115"/>
    </cofactor>
</comment>
<feature type="binding site" evidence="21">
    <location>
        <position position="1135"/>
    </location>
    <ligand>
        <name>S-adenosyl-L-methionine</name>
        <dbReference type="ChEBI" id="CHEBI:59789"/>
    </ligand>
</feature>
<feature type="binding site" evidence="21">
    <location>
        <position position="792"/>
    </location>
    <ligand>
        <name>methylcob(III)alamin</name>
        <dbReference type="ChEBI" id="CHEBI:28115"/>
    </ligand>
</feature>
<evidence type="ECO:0000256" key="21">
    <source>
        <dbReference type="PIRSR" id="PIRSR000381-2"/>
    </source>
</evidence>
<dbReference type="FunFam" id="3.20.20.330:FF:000001">
    <property type="entry name" value="Methionine synthase"/>
    <property type="match status" value="1"/>
</dbReference>
<dbReference type="FunFam" id="3.20.20.20:FF:000002">
    <property type="entry name" value="Methionine synthase"/>
    <property type="match status" value="1"/>
</dbReference>
<evidence type="ECO:0000256" key="12">
    <source>
        <dbReference type="ARBA" id="ARBA00022737"/>
    </source>
</evidence>
<dbReference type="NCBIfam" id="TIGR02082">
    <property type="entry name" value="metH"/>
    <property type="match status" value="1"/>
</dbReference>
<feature type="binding site" evidence="21">
    <location>
        <begin position="1190"/>
        <end position="1191"/>
    </location>
    <ligand>
        <name>S-adenosyl-L-methionine</name>
        <dbReference type="ChEBI" id="CHEBI:59789"/>
    </ligand>
</feature>
<keyword evidence="12" id="KW-0677">Repeat</keyword>
<dbReference type="Pfam" id="PF02310">
    <property type="entry name" value="B12-binding"/>
    <property type="match status" value="1"/>
</dbReference>
<dbReference type="SUPFAM" id="SSF82282">
    <property type="entry name" value="Homocysteine S-methyltransferase"/>
    <property type="match status" value="1"/>
</dbReference>
<dbReference type="InterPro" id="IPR036589">
    <property type="entry name" value="HCY_dom_sf"/>
</dbReference>
<dbReference type="Pfam" id="PF02607">
    <property type="entry name" value="B12-binding_2"/>
    <property type="match status" value="1"/>
</dbReference>
<feature type="binding site" description="axial binding residue" evidence="20">
    <location>
        <position position="747"/>
    </location>
    <ligand>
        <name>methylcob(III)alamin</name>
        <dbReference type="ChEBI" id="CHEBI:28115"/>
    </ligand>
    <ligandPart>
        <name>Co</name>
        <dbReference type="ChEBI" id="CHEBI:27638"/>
    </ligandPart>
</feature>
<dbReference type="FunFam" id="3.40.50.280:FF:000001">
    <property type="entry name" value="Methionine synthase"/>
    <property type="match status" value="1"/>
</dbReference>
<evidence type="ECO:0000256" key="9">
    <source>
        <dbReference type="ARBA" id="ARBA00022679"/>
    </source>
</evidence>
<evidence type="ECO:0000256" key="14">
    <source>
        <dbReference type="ARBA" id="ARBA00023167"/>
    </source>
</evidence>
<evidence type="ECO:0000256" key="7">
    <source>
        <dbReference type="ARBA" id="ARBA00022605"/>
    </source>
</evidence>
<evidence type="ECO:0000313" key="29">
    <source>
        <dbReference type="Proteomes" id="UP000261360"/>
    </source>
</evidence>
<keyword evidence="19" id="KW-0963">Cytoplasm</keyword>
<keyword evidence="8 19" id="KW-0846">Cobalamin</keyword>
<feature type="domain" description="Pterin-binding" evidence="24">
    <location>
        <begin position="333"/>
        <end position="593"/>
    </location>
</feature>
<keyword evidence="15 19" id="KW-0170">Cobalt</keyword>
<dbReference type="SUPFAM" id="SSF52242">
    <property type="entry name" value="Cobalamin (vitamin B12)-binding domain"/>
    <property type="match status" value="1"/>
</dbReference>
<proteinExistence type="inferred from homology"/>
<dbReference type="PANTHER" id="PTHR45833">
    <property type="entry name" value="METHIONINE SYNTHASE"/>
    <property type="match status" value="1"/>
</dbReference>
<dbReference type="SMART" id="SM01018">
    <property type="entry name" value="B12-binding_2"/>
    <property type="match status" value="1"/>
</dbReference>
<evidence type="ECO:0000259" key="23">
    <source>
        <dbReference type="PROSITE" id="PS50970"/>
    </source>
</evidence>
<reference evidence="28" key="1">
    <citation type="submission" date="2025-08" db="UniProtKB">
        <authorList>
            <consortium name="Ensembl"/>
        </authorList>
    </citation>
    <scope>IDENTIFICATION</scope>
</reference>
<dbReference type="Gene3D" id="3.20.20.330">
    <property type="entry name" value="Homocysteine-binding-like domain"/>
    <property type="match status" value="1"/>
</dbReference>
<dbReference type="GO" id="GO:0032259">
    <property type="term" value="P:methylation"/>
    <property type="evidence" value="ECO:0007669"/>
    <property type="project" value="UniProtKB-KW"/>
</dbReference>
<evidence type="ECO:0000259" key="26">
    <source>
        <dbReference type="PROSITE" id="PS51332"/>
    </source>
</evidence>
<dbReference type="InterPro" id="IPR033706">
    <property type="entry name" value="Met_synthase_B12-bd"/>
</dbReference>
<dbReference type="UniPathway" id="UPA00051">
    <property type="reaction ID" value="UER00081"/>
</dbReference>
<dbReference type="Gene3D" id="1.10.1240.10">
    <property type="entry name" value="Methionine synthase domain"/>
    <property type="match status" value="1"/>
</dbReference>
<feature type="binding site" evidence="21">
    <location>
        <position position="796"/>
    </location>
    <ligand>
        <name>methylcob(III)alamin</name>
        <dbReference type="ChEBI" id="CHEBI:28115"/>
    </ligand>
</feature>
<dbReference type="InterPro" id="IPR011005">
    <property type="entry name" value="Dihydropteroate_synth-like_sf"/>
</dbReference>
<dbReference type="PROSITE" id="PS51332">
    <property type="entry name" value="B12_BINDING"/>
    <property type="match status" value="1"/>
</dbReference>
<feature type="binding site" evidence="20 22">
    <location>
        <position position="285"/>
    </location>
    <ligand>
        <name>Zn(2+)</name>
        <dbReference type="ChEBI" id="CHEBI:29105"/>
    </ligand>
</feature>